<name>A0ABS2PBM3_9BACL</name>
<gene>
    <name evidence="2" type="ORF">JOD17_001796</name>
</gene>
<keyword evidence="3" id="KW-1185">Reference proteome</keyword>
<dbReference type="SUPFAM" id="SSF53474">
    <property type="entry name" value="alpha/beta-Hydrolases"/>
    <property type="match status" value="1"/>
</dbReference>
<evidence type="ECO:0000313" key="2">
    <source>
        <dbReference type="EMBL" id="MBM7632702.1"/>
    </source>
</evidence>
<dbReference type="InterPro" id="IPR000639">
    <property type="entry name" value="Epox_hydrolase-like"/>
</dbReference>
<reference evidence="2 3" key="1">
    <citation type="submission" date="2021-01" db="EMBL/GenBank/DDBJ databases">
        <title>Genomic Encyclopedia of Type Strains, Phase IV (KMG-IV): sequencing the most valuable type-strain genomes for metagenomic binning, comparative biology and taxonomic classification.</title>
        <authorList>
            <person name="Goeker M."/>
        </authorList>
    </citation>
    <scope>NUCLEOTIDE SEQUENCE [LARGE SCALE GENOMIC DNA]</scope>
    <source>
        <strain evidence="2 3">DSM 25540</strain>
    </source>
</reference>
<accession>A0ABS2PBM3</accession>
<dbReference type="PANTHER" id="PTHR46438">
    <property type="entry name" value="ALPHA/BETA-HYDROLASES SUPERFAMILY PROTEIN"/>
    <property type="match status" value="1"/>
</dbReference>
<dbReference type="RefSeq" id="WP_204697055.1">
    <property type="nucleotide sequence ID" value="NZ_JAFBEC010000004.1"/>
</dbReference>
<dbReference type="Gene3D" id="3.40.50.1820">
    <property type="entry name" value="alpha/beta hydrolase"/>
    <property type="match status" value="1"/>
</dbReference>
<dbReference type="EMBL" id="JAFBEC010000004">
    <property type="protein sequence ID" value="MBM7632702.1"/>
    <property type="molecule type" value="Genomic_DNA"/>
</dbReference>
<dbReference type="InterPro" id="IPR000073">
    <property type="entry name" value="AB_hydrolase_1"/>
</dbReference>
<feature type="domain" description="AB hydrolase-1" evidence="1">
    <location>
        <begin position="30"/>
        <end position="260"/>
    </location>
</feature>
<dbReference type="PANTHER" id="PTHR46438:SF11">
    <property type="entry name" value="LIPASE-RELATED"/>
    <property type="match status" value="1"/>
</dbReference>
<dbReference type="Pfam" id="PF00561">
    <property type="entry name" value="Abhydrolase_1"/>
    <property type="match status" value="1"/>
</dbReference>
<dbReference type="InterPro" id="IPR029058">
    <property type="entry name" value="AB_hydrolase_fold"/>
</dbReference>
<dbReference type="PRINTS" id="PR00111">
    <property type="entry name" value="ABHYDROLASE"/>
</dbReference>
<evidence type="ECO:0000259" key="1">
    <source>
        <dbReference type="Pfam" id="PF00561"/>
    </source>
</evidence>
<dbReference type="Proteomes" id="UP000741863">
    <property type="component" value="Unassembled WGS sequence"/>
</dbReference>
<protein>
    <submittedName>
        <fullName evidence="2">Pimeloyl-ACP methyl ester carboxylesterase</fullName>
    </submittedName>
</protein>
<proteinExistence type="predicted"/>
<dbReference type="PRINTS" id="PR00412">
    <property type="entry name" value="EPOXHYDRLASE"/>
</dbReference>
<evidence type="ECO:0000313" key="3">
    <source>
        <dbReference type="Proteomes" id="UP000741863"/>
    </source>
</evidence>
<sequence>MNWANRFPLTDDDVNLHVYPSTSKEHAHRHFVLIHGFMSWSYSFKRLIPYLNEYGNIMTLDLPGFGLSNRTVRYYYSYEQYTKTVHDVIRANSKDDDEVIAIGHSMGGQIALRLVQWMPEVSKAVLLSSSGNLAKSSLKLRAASTLPFFHHYLSKYVRERDVHHVLQQVISDKRSITDEQIQEYGRPLENDAMYRTLAKFIRQREGDLSRETLHTIKKPVLLLWGENDRIVPVSVGRYLDKELPNSKLHVYPNVGHLLPEEIPEKTSQAIAKFLA</sequence>
<organism evidence="2 3">
    <name type="scientific">Geomicrobium sediminis</name>
    <dbReference type="NCBI Taxonomy" id="1347788"/>
    <lineage>
        <taxon>Bacteria</taxon>
        <taxon>Bacillati</taxon>
        <taxon>Bacillota</taxon>
        <taxon>Bacilli</taxon>
        <taxon>Bacillales</taxon>
        <taxon>Geomicrobium</taxon>
    </lineage>
</organism>
<comment type="caution">
    <text evidence="2">The sequence shown here is derived from an EMBL/GenBank/DDBJ whole genome shotgun (WGS) entry which is preliminary data.</text>
</comment>